<feature type="compositionally biased region" description="Polar residues" evidence="7">
    <location>
        <begin position="2539"/>
        <end position="2550"/>
    </location>
</feature>
<evidence type="ECO:0000256" key="7">
    <source>
        <dbReference type="SAM" id="MobiDB-lite"/>
    </source>
</evidence>
<feature type="region of interest" description="Disordered" evidence="7">
    <location>
        <begin position="806"/>
        <end position="831"/>
    </location>
</feature>
<dbReference type="GO" id="GO:0005524">
    <property type="term" value="F:ATP binding"/>
    <property type="evidence" value="ECO:0007669"/>
    <property type="project" value="UniProtKB-UniRule"/>
</dbReference>
<dbReference type="GO" id="GO:0003777">
    <property type="term" value="F:microtubule motor activity"/>
    <property type="evidence" value="ECO:0007669"/>
    <property type="project" value="InterPro"/>
</dbReference>
<comment type="similarity">
    <text evidence="5">Belongs to the TRAFAC class myosin-kinesin ATPase superfamily. Kinesin family.</text>
</comment>
<dbReference type="InterPro" id="IPR019821">
    <property type="entry name" value="Kinesin_motor_CS"/>
</dbReference>
<feature type="compositionally biased region" description="Low complexity" evidence="7">
    <location>
        <begin position="1314"/>
        <end position="1329"/>
    </location>
</feature>
<reference evidence="10 11" key="1">
    <citation type="submission" date="2021-06" db="EMBL/GenBank/DDBJ databases">
        <authorList>
            <person name="Palmer J.M."/>
        </authorList>
    </citation>
    <scope>NUCLEOTIDE SEQUENCE [LARGE SCALE GENOMIC DNA]</scope>
    <source>
        <strain evidence="10 11">MEX-2019</strain>
        <tissue evidence="10">Muscle</tissue>
    </source>
</reference>
<dbReference type="SMART" id="SM00129">
    <property type="entry name" value="KISc"/>
    <property type="match status" value="1"/>
</dbReference>
<dbReference type="EMBL" id="JAHHUM010002599">
    <property type="protein sequence ID" value="KAK5602899.1"/>
    <property type="molecule type" value="Genomic_DNA"/>
</dbReference>
<keyword evidence="1 5" id="KW-0547">Nucleotide-binding</keyword>
<dbReference type="InterPro" id="IPR002913">
    <property type="entry name" value="START_lipid-bd_dom"/>
</dbReference>
<feature type="region of interest" description="Disordered" evidence="7">
    <location>
        <begin position="1517"/>
        <end position="1549"/>
    </location>
</feature>
<feature type="binding site" evidence="5">
    <location>
        <begin position="110"/>
        <end position="117"/>
    </location>
    <ligand>
        <name>ATP</name>
        <dbReference type="ChEBI" id="CHEBI:30616"/>
    </ligand>
</feature>
<dbReference type="Pfam" id="PF01852">
    <property type="entry name" value="START"/>
    <property type="match status" value="1"/>
</dbReference>
<organism evidence="10 11">
    <name type="scientific">Crenichthys baileyi</name>
    <name type="common">White River springfish</name>
    <dbReference type="NCBI Taxonomy" id="28760"/>
    <lineage>
        <taxon>Eukaryota</taxon>
        <taxon>Metazoa</taxon>
        <taxon>Chordata</taxon>
        <taxon>Craniata</taxon>
        <taxon>Vertebrata</taxon>
        <taxon>Euteleostomi</taxon>
        <taxon>Actinopterygii</taxon>
        <taxon>Neopterygii</taxon>
        <taxon>Teleostei</taxon>
        <taxon>Neoteleostei</taxon>
        <taxon>Acanthomorphata</taxon>
        <taxon>Ovalentaria</taxon>
        <taxon>Atherinomorphae</taxon>
        <taxon>Cyprinodontiformes</taxon>
        <taxon>Goodeidae</taxon>
        <taxon>Crenichthys</taxon>
    </lineage>
</organism>
<dbReference type="SUPFAM" id="SSF52540">
    <property type="entry name" value="P-loop containing nucleoside triphosphate hydrolases"/>
    <property type="match status" value="1"/>
</dbReference>
<dbReference type="InterPro" id="IPR027417">
    <property type="entry name" value="P-loop_NTPase"/>
</dbReference>
<feature type="coiled-coil region" evidence="6">
    <location>
        <begin position="657"/>
        <end position="695"/>
    </location>
</feature>
<evidence type="ECO:0000259" key="8">
    <source>
        <dbReference type="PROSITE" id="PS50067"/>
    </source>
</evidence>
<feature type="compositionally biased region" description="Polar residues" evidence="7">
    <location>
        <begin position="1172"/>
        <end position="1182"/>
    </location>
</feature>
<dbReference type="Pfam" id="PF00225">
    <property type="entry name" value="Kinesin"/>
    <property type="match status" value="1"/>
</dbReference>
<dbReference type="Gene3D" id="3.40.850.10">
    <property type="entry name" value="Kinesin motor domain"/>
    <property type="match status" value="1"/>
</dbReference>
<feature type="region of interest" description="Disordered" evidence="7">
    <location>
        <begin position="1313"/>
        <end position="1340"/>
    </location>
</feature>
<feature type="region of interest" description="Disordered" evidence="7">
    <location>
        <begin position="2524"/>
        <end position="2570"/>
    </location>
</feature>
<feature type="coiled-coil region" evidence="6">
    <location>
        <begin position="2931"/>
        <end position="2970"/>
    </location>
</feature>
<evidence type="ECO:0000256" key="3">
    <source>
        <dbReference type="ARBA" id="ARBA00023054"/>
    </source>
</evidence>
<evidence type="ECO:0000256" key="5">
    <source>
        <dbReference type="PROSITE-ProRule" id="PRU00283"/>
    </source>
</evidence>
<proteinExistence type="inferred from homology"/>
<evidence type="ECO:0008006" key="12">
    <source>
        <dbReference type="Google" id="ProtNLM"/>
    </source>
</evidence>
<feature type="compositionally biased region" description="Low complexity" evidence="7">
    <location>
        <begin position="2351"/>
        <end position="2362"/>
    </location>
</feature>
<dbReference type="Gene3D" id="3.30.530.20">
    <property type="match status" value="1"/>
</dbReference>
<feature type="region of interest" description="Disordered" evidence="7">
    <location>
        <begin position="2345"/>
        <end position="2371"/>
    </location>
</feature>
<keyword evidence="3 6" id="KW-0175">Coiled coil</keyword>
<feature type="compositionally biased region" description="Low complexity" evidence="7">
    <location>
        <begin position="1523"/>
        <end position="1538"/>
    </location>
</feature>
<feature type="domain" description="START" evidence="9">
    <location>
        <begin position="3167"/>
        <end position="3292"/>
    </location>
</feature>
<gene>
    <name evidence="10" type="ORF">CRENBAI_021553</name>
</gene>
<dbReference type="PRINTS" id="PR00380">
    <property type="entry name" value="KINESINHEAVY"/>
</dbReference>
<dbReference type="InterPro" id="IPR036961">
    <property type="entry name" value="Kinesin_motor_dom_sf"/>
</dbReference>
<feature type="region of interest" description="Disordered" evidence="7">
    <location>
        <begin position="1152"/>
        <end position="1189"/>
    </location>
</feature>
<accession>A0AAV9R274</accession>
<dbReference type="InterPro" id="IPR008984">
    <property type="entry name" value="SMAD_FHA_dom_sf"/>
</dbReference>
<dbReference type="SUPFAM" id="SSF49879">
    <property type="entry name" value="SMAD/FHA domain"/>
    <property type="match status" value="1"/>
</dbReference>
<feature type="region of interest" description="Disordered" evidence="7">
    <location>
        <begin position="1987"/>
        <end position="2019"/>
    </location>
</feature>
<evidence type="ECO:0000313" key="11">
    <source>
        <dbReference type="Proteomes" id="UP001311232"/>
    </source>
</evidence>
<comment type="caution">
    <text evidence="10">The sequence shown here is derived from an EMBL/GenBank/DDBJ whole genome shotgun (WGS) entry which is preliminary data.</text>
</comment>
<evidence type="ECO:0000256" key="2">
    <source>
        <dbReference type="ARBA" id="ARBA00022840"/>
    </source>
</evidence>
<feature type="domain" description="Kinesin motor" evidence="8">
    <location>
        <begin position="86"/>
        <end position="391"/>
    </location>
</feature>
<feature type="region of interest" description="Disordered" evidence="7">
    <location>
        <begin position="2263"/>
        <end position="2301"/>
    </location>
</feature>
<sequence length="3310" mass="367114">MDSGIHIACAAPSSHLPSWTLWDKNSTTLASAAAVPSWTQTARRLPPHPSKLNLRLQLVLCKDGSLLRSVDYFPSVPNRRGIKTHVFQDLGVSVLAGASEGYNVCLFAYGQTGSGKTYTMMGSPESVGLTPRICQGLFCPEDSFSDGQNSSRVEISFLEIYNERVRDLLRGGEQKKRSSLRVREHPEKGPYVQDLSQHTVTDCKQAIDLLEEGIANRITAATHNHDTSSRSHAIFTIQYTQAILENNLPSETVSKINLVDLAGSERADPQYCRDRLTEGSNINKSLVTLGIVISALAQNSQMSSSCQSINSVASEGDSSTLGSHSSSLSGGGGGGRRHCFIPYRDSVLTWLLKDSLGGNSKTIMIATVSPSANSYNETLSTLRYATHARNIVNKPRVNEDANVRLIRELREEIDRLKSMLLSFELQRNPSPSLSEERDGNLSEIVLQNELKVEQLTKDWSESWRDKKELLERYSVDINRDRAGFLINSFQPHLVSLDRDVFSTGVIFYHLREGITRIGPQEQFEEPHIVLQGSSRCEIENHGGVVTLRPLPGCDCLLNDREVTEPCRLAQATQCDELSAAHYKEYFSAPPGTVITLGGVHKFRFNHPAEAAILREQRRVSEGGVTCSYVDLCHLTPDSDDKELKLDSTEELRVRRRVEEQKRYVESLRQEIQAEQRRAEGELDREQAQLRQQYSEMQQWILHEELHLKTAEETVKQDSGVQTDLLPAPLLEKLTSQVFIGQKNIIVEYPSKVVRARKKTVEDELLKHYALCRAEGRIRRKKLHYQLQKIANKRHLLDAKRKLQQLESTLPPGSDSPQSPEMGSPSKLEEQPFVSRRHSFSAVLLSRLYPQHTPIFRHYLKRNKSVERSLDSSPTADSISSKKWVSEECVPRGRTQSCSGSISSGQNLDIVNPYGNITQTSKEEPQPQPCLWELGRKPLLPNRDVLFKNRLDKKSAAILKSPLRALSMQVSKENLQLSKTDEVVSDKSCFKDGKGFCPAGNNGIKAISRSLSHSVGPRIKTALSRVFRKPSSGVKGRRVLRSLGGIASKVPWRGREDKSLKDSLINQNVGTIKATASCEELDQRNLFESHKHRRWHSTDALMNKSNEYVEGHQGLSGWFEEQKERDEGTSDCESLFSLDSLSSAYTAALAEHLTREDSGPSEAESSDSEMSKDSLTVGNNRKLSTVKRRKQAVAPTYSQITDLVLSSIQNRAREPSRDLCCSQETAVTSAEAYLSRDATRKPQGQSSLGAETVHKLIDDFRKLQTTSTSSYSVREPENLLALTDVWSSADVTESPRIDGDPLPIPRKVLFLNAESNSSSPSPVSGNLSNSQSKSRHFSSEALNSSELDQFLEGSREYEALAASENTTPFNTPLEPPPTLDPTGCMLPKDFLKALQATSDAFQQSTYVPDGVLAVSASSSPSVGMLKETPQPSIKEKAQGVEVQNGRDLQLNIFRNTEWEETESNEPSVALQREVVKLGCKNSRKRNKDNRNAFMGCLKIPKRSDNGELETFSSVPADSLEGVWSDDSNSSSDSKGESNSQGFHSSCADGNDRQISAASLSSPASDLQSIELEQSGQILESLPKHADKSLQYDTTVRDNEYVKRGDLRVNKDLEGTGRVKHDTDNDRKYQEKAKHICRSEAICSAIDLRISEVIKEHVESSGGISKSQSLSILSSSACHFSSDYNESRWMHDQLRDERSEYVKEGEICAGEHTLITAEHLGSYMLVEQSSGHKCIEIPKGKNALPQKIPDEATRNKTHPLEMIISDISSNKEVHDFNCDLIPELQVQHSSQQLHKFIHETASNSSYSNASCRSSDSEDASMNIKSDGSKTYNYSSKQSPAQMIQAIRTNAHISKADKQFCSQITSGKPFTAQDQLSCQQMNAENIAQASSRINSVDKHQNSQCHFNENHQINIRELCVTKSDTGAGNFPFNPKGKIYLQESNVKSISSVKELQMPQAGSSVMSREATLNTRVIPGNLALKKKNIKTKRFRKSDLKARPTYSSDTSLKTSDEDDEEMEGNKRHHCRLESKCFKVGRSSNEESCTSLSTRKCEMGIFEGNSGEGKKSDRDCIPTRQSLSLHDASKRMERGEEEKSCLIAKQSEAQHTLNCQDSLIHFASSDINPFVHQWQHSDSNQHCYRTPVFGSAADLSCKSPLLNSSEKRIVRCSSADNGLNGQNSPFNSHLSTYATNKGLSSTLSSIEDYRGVVTQLAVSQKAQAEICGQTINISSSGNNVTGSGINSRQVDEIMLVYSSEQEMGKVQVQRREMHENGTQTESRLGPISNGGLKRKDRHKRSNTDVTLSQRNKVDIKKSPTWASMETMSAHLSKLIHSTSDLLGDVQEMRTGEVSKSTPRSFNLSHHSLSFSDPNGRSKKDCSTQTALDVGIQTEELVTPIKSKSGVNEAGREQSMSYEVKVIVKVIGPEDKNVHSVVKKHTNTNETMQSMPDLRFNVSAVSQSGDDPLRSPGTEAATGSHRRAKSASSQVSKQGALEDLGPKNAAVTSRSRKCFQSPSLTSNPSAFFKKQAMLTDQSSSPILPVGTRLGSTQRGKQSIHCQPKYRNPQTSHSSKEDTLAPSVEMPKQDLNVFSTKSETISLERVTEISCSSPQESGTSSSSLRSSLDINTDIVKKKVICKEEDNHRAGSEWQNHIFPTLRQADVPEQQASNFTCASGDFCVDSDHPLPFSDSKNQLKDDDMVSLVQSECSTEVLVNTEAATSVSPWDCHQKVPDDLPLHNKFTNWSGVRNQQQSQRSNKMKTTLTKDNRNCAEWDEMESRASTLDVVAQSDRRSREILKLRQERERVMGTVSLSTGLTPLTVELTEAKLHYGLGETDALLKMLSPRSKEELQPLTSTATKQQLYDRHRRSIEVLRREREERLLTYRRARSLSPSKHPAPPEAAPTPSCRKEYHQLLGREVIEATSLADHLKGAGQCPPDIEQLLRDYSRAREEARTEIAKARERLRERTELEKQRIQQQTLSQGIKDDLKHRTIISNSTLCTGSSLSLSSGPTSGYNSGNIAQPQLCNTPVVGVQGLKLRTRPPACGFPSVKTKRTWLSALDVRPELPVSNFEPLMTSSPSPPVCVRRRTASFGSASSISTAYQDITSTLVSQALNEVRLASLGDLGNLFSGKASAGWSHQGEDRGIQAYYRCSSSPSVHGFLGAGELERPLDNLWNIICQMSKSPMYNQSVGSVWTRPLDDSTQLVYILTDSSACHLSQPRDFCCISTQSKQGGLRVLAMQSVFEESLPRPSIDAIRGEMLPSCWILQPVTRGGQELTRVIYLLQVDIGTPSFPQRLLNTVARRQAGVVADLDVFLAS</sequence>
<evidence type="ECO:0000313" key="10">
    <source>
        <dbReference type="EMBL" id="KAK5602899.1"/>
    </source>
</evidence>
<dbReference type="PROSITE" id="PS50067">
    <property type="entry name" value="KINESIN_MOTOR_2"/>
    <property type="match status" value="1"/>
</dbReference>
<dbReference type="PANTHER" id="PTHR47117">
    <property type="entry name" value="STAR-RELATED LIPID TRANSFER PROTEIN 9"/>
    <property type="match status" value="1"/>
</dbReference>
<evidence type="ECO:0000259" key="9">
    <source>
        <dbReference type="PROSITE" id="PS50848"/>
    </source>
</evidence>
<dbReference type="GO" id="GO:0008017">
    <property type="term" value="F:microtubule binding"/>
    <property type="evidence" value="ECO:0007669"/>
    <property type="project" value="InterPro"/>
</dbReference>
<dbReference type="SUPFAM" id="SSF55961">
    <property type="entry name" value="Bet v1-like"/>
    <property type="match status" value="1"/>
</dbReference>
<name>A0AAV9R274_9TELE</name>
<dbReference type="InterPro" id="IPR023393">
    <property type="entry name" value="START-like_dom_sf"/>
</dbReference>
<dbReference type="FunFam" id="3.40.850.10:FF:000126">
    <property type="entry name" value="Kinesin-like protein"/>
    <property type="match status" value="1"/>
</dbReference>
<evidence type="ECO:0000256" key="4">
    <source>
        <dbReference type="ARBA" id="ARBA00023175"/>
    </source>
</evidence>
<keyword evidence="11" id="KW-1185">Reference proteome</keyword>
<dbReference type="Proteomes" id="UP001311232">
    <property type="component" value="Unassembled WGS sequence"/>
</dbReference>
<dbReference type="GO" id="GO:0007018">
    <property type="term" value="P:microtubule-based movement"/>
    <property type="evidence" value="ECO:0007669"/>
    <property type="project" value="InterPro"/>
</dbReference>
<feature type="region of interest" description="Disordered" evidence="7">
    <location>
        <begin position="308"/>
        <end position="334"/>
    </location>
</feature>
<dbReference type="PROSITE" id="PS00411">
    <property type="entry name" value="KINESIN_MOTOR_1"/>
    <property type="match status" value="1"/>
</dbReference>
<dbReference type="GO" id="GO:0008289">
    <property type="term" value="F:lipid binding"/>
    <property type="evidence" value="ECO:0007669"/>
    <property type="project" value="InterPro"/>
</dbReference>
<dbReference type="PROSITE" id="PS50848">
    <property type="entry name" value="START"/>
    <property type="match status" value="1"/>
</dbReference>
<evidence type="ECO:0000256" key="1">
    <source>
        <dbReference type="ARBA" id="ARBA00022741"/>
    </source>
</evidence>
<feature type="compositionally biased region" description="Low complexity" evidence="7">
    <location>
        <begin position="308"/>
        <end position="328"/>
    </location>
</feature>
<dbReference type="Gene3D" id="2.60.200.20">
    <property type="match status" value="1"/>
</dbReference>
<keyword evidence="2 5" id="KW-0067">ATP-binding</keyword>
<evidence type="ECO:0000256" key="6">
    <source>
        <dbReference type="SAM" id="Coils"/>
    </source>
</evidence>
<feature type="compositionally biased region" description="Polar residues" evidence="7">
    <location>
        <begin position="2496"/>
        <end position="2511"/>
    </location>
</feature>
<dbReference type="InterPro" id="IPR001752">
    <property type="entry name" value="Kinesin_motor_dom"/>
</dbReference>
<keyword evidence="4 5" id="KW-0505">Motor protein</keyword>
<protein>
    <recommendedName>
        <fullName evidence="12">StAR-related lipid transfer protein 9</fullName>
    </recommendedName>
</protein>
<feature type="region of interest" description="Disordered" evidence="7">
    <location>
        <begin position="2451"/>
        <end position="2511"/>
    </location>
</feature>
<dbReference type="PANTHER" id="PTHR47117:SF1">
    <property type="entry name" value="STAR-RELATED LIPID TRANSFER PROTEIN 9"/>
    <property type="match status" value="1"/>
</dbReference>